<feature type="signal peptide" evidence="2">
    <location>
        <begin position="1"/>
        <end position="27"/>
    </location>
</feature>
<keyword evidence="1" id="KW-1133">Transmembrane helix</keyword>
<reference evidence="3 4" key="1">
    <citation type="submission" date="2019-03" db="EMBL/GenBank/DDBJ databases">
        <title>Single cell metagenomics reveals metabolic interactions within the superorganism composed of flagellate Streblomastix strix and complex community of Bacteroidetes bacteria on its surface.</title>
        <authorList>
            <person name="Treitli S.C."/>
            <person name="Kolisko M."/>
            <person name="Husnik F."/>
            <person name="Keeling P."/>
            <person name="Hampl V."/>
        </authorList>
    </citation>
    <scope>NUCLEOTIDE SEQUENCE [LARGE SCALE GENOMIC DNA]</scope>
    <source>
        <strain evidence="3">ST1C</strain>
    </source>
</reference>
<feature type="transmembrane region" description="Helical" evidence="1">
    <location>
        <begin position="383"/>
        <end position="402"/>
    </location>
</feature>
<dbReference type="Proteomes" id="UP000324800">
    <property type="component" value="Unassembled WGS sequence"/>
</dbReference>
<comment type="caution">
    <text evidence="3">The sequence shown here is derived from an EMBL/GenBank/DDBJ whole genome shotgun (WGS) entry which is preliminary data.</text>
</comment>
<evidence type="ECO:0000256" key="2">
    <source>
        <dbReference type="SAM" id="SignalP"/>
    </source>
</evidence>
<organism evidence="3 4">
    <name type="scientific">Streblomastix strix</name>
    <dbReference type="NCBI Taxonomy" id="222440"/>
    <lineage>
        <taxon>Eukaryota</taxon>
        <taxon>Metamonada</taxon>
        <taxon>Preaxostyla</taxon>
        <taxon>Oxymonadida</taxon>
        <taxon>Streblomastigidae</taxon>
        <taxon>Streblomastix</taxon>
    </lineage>
</organism>
<keyword evidence="1" id="KW-0812">Transmembrane</keyword>
<dbReference type="EMBL" id="SNRW01004397">
    <property type="protein sequence ID" value="KAA6387384.1"/>
    <property type="molecule type" value="Genomic_DNA"/>
</dbReference>
<name>A0A5J4VXD9_9EUKA</name>
<evidence type="ECO:0000313" key="4">
    <source>
        <dbReference type="Proteomes" id="UP000324800"/>
    </source>
</evidence>
<keyword evidence="1" id="KW-0472">Membrane</keyword>
<evidence type="ECO:0000256" key="1">
    <source>
        <dbReference type="SAM" id="Phobius"/>
    </source>
</evidence>
<evidence type="ECO:0000313" key="3">
    <source>
        <dbReference type="EMBL" id="KAA6387384.1"/>
    </source>
</evidence>
<dbReference type="AlphaFoldDB" id="A0A5J4VXD9"/>
<proteinExistence type="predicted"/>
<gene>
    <name evidence="3" type="ORF">EZS28_017091</name>
</gene>
<accession>A0A5J4VXD9</accession>
<feature type="chain" id="PRO_5023807305" evidence="2">
    <location>
        <begin position="28"/>
        <end position="403"/>
    </location>
</feature>
<keyword evidence="2" id="KW-0732">Signal</keyword>
<sequence>MKLANLYQIMSFNKLILVFAFVLISNAEDIEFFKAKLEGTTLIADERDGYITVDMDTLHPWGGQKSDPSFTVLPQRIKTTSDLAFDVRPNFQTYQDVCIFRYFYYLNSIYDFWGTISLAYYNISLIPSDLHFLNCHPRQVNITYESGEQYDLSLEPVCDQDVSSFPVLRGAVDTSCYGTTETPGAACKTTCTDGSQLTAFGKDLLYQSFIGFFFNEDYLKRALIAFGPILGRREGNDYYEVFYGWETTNSRVSYLSFVRGSNGHISFKSESSTPFKNIEDAYIVYGTRQDLSAQDPSKPKPPVDCTKPTATTPLSQCPCLTTTDLRDECKTSPPVDCTKSPTDAACQGDCKDNTKKTITECACIVGDKRDACKEAGKDASGSIRVLLSVVVTVLILPVFALFC</sequence>
<protein>
    <submittedName>
        <fullName evidence="3">Uncharacterized protein</fullName>
    </submittedName>
</protein>